<reference evidence="3" key="1">
    <citation type="journal article" date="2019" name="Int. J. Syst. Evol. Microbiol.">
        <title>The Global Catalogue of Microorganisms (GCM) 10K type strain sequencing project: providing services to taxonomists for standard genome sequencing and annotation.</title>
        <authorList>
            <consortium name="The Broad Institute Genomics Platform"/>
            <consortium name="The Broad Institute Genome Sequencing Center for Infectious Disease"/>
            <person name="Wu L."/>
            <person name="Ma J."/>
        </authorList>
    </citation>
    <scope>NUCLEOTIDE SEQUENCE [LARGE SCALE GENOMIC DNA]</scope>
    <source>
        <strain evidence="3">CGMCC 4.7132</strain>
    </source>
</reference>
<name>A0ABV9CGG4_9ACTN</name>
<feature type="compositionally biased region" description="Basic and acidic residues" evidence="1">
    <location>
        <begin position="34"/>
        <end position="43"/>
    </location>
</feature>
<keyword evidence="3" id="KW-1185">Reference proteome</keyword>
<evidence type="ECO:0000313" key="2">
    <source>
        <dbReference type="EMBL" id="MFC4532123.1"/>
    </source>
</evidence>
<sequence>MQSPHPNRRRPPQATGAAAGFDTGHLSRCGVPENLDRRPSGGS</sequence>
<accession>A0ABV9CGG4</accession>
<feature type="compositionally biased region" description="Basic residues" evidence="1">
    <location>
        <begin position="1"/>
        <end position="11"/>
    </location>
</feature>
<comment type="caution">
    <text evidence="2">The sequence shown here is derived from an EMBL/GenBank/DDBJ whole genome shotgun (WGS) entry which is preliminary data.</text>
</comment>
<organism evidence="2 3">
    <name type="scientific">Sphaerisporangium dianthi</name>
    <dbReference type="NCBI Taxonomy" id="1436120"/>
    <lineage>
        <taxon>Bacteria</taxon>
        <taxon>Bacillati</taxon>
        <taxon>Actinomycetota</taxon>
        <taxon>Actinomycetes</taxon>
        <taxon>Streptosporangiales</taxon>
        <taxon>Streptosporangiaceae</taxon>
        <taxon>Sphaerisporangium</taxon>
    </lineage>
</organism>
<dbReference type="Proteomes" id="UP001596004">
    <property type="component" value="Unassembled WGS sequence"/>
</dbReference>
<proteinExistence type="predicted"/>
<protein>
    <submittedName>
        <fullName evidence="2">Uncharacterized protein</fullName>
    </submittedName>
</protein>
<evidence type="ECO:0000256" key="1">
    <source>
        <dbReference type="SAM" id="MobiDB-lite"/>
    </source>
</evidence>
<dbReference type="RefSeq" id="WP_380840855.1">
    <property type="nucleotide sequence ID" value="NZ_JBHSFP010000008.1"/>
</dbReference>
<dbReference type="EMBL" id="JBHSFP010000008">
    <property type="protein sequence ID" value="MFC4532123.1"/>
    <property type="molecule type" value="Genomic_DNA"/>
</dbReference>
<gene>
    <name evidence="2" type="ORF">ACFO60_15235</name>
</gene>
<feature type="region of interest" description="Disordered" evidence="1">
    <location>
        <begin position="1"/>
        <end position="43"/>
    </location>
</feature>
<evidence type="ECO:0000313" key="3">
    <source>
        <dbReference type="Proteomes" id="UP001596004"/>
    </source>
</evidence>